<dbReference type="GO" id="GO:0016702">
    <property type="term" value="F:oxidoreductase activity, acting on single donors with incorporation of molecular oxygen, incorporation of two atoms of oxygen"/>
    <property type="evidence" value="ECO:0007669"/>
    <property type="project" value="InterPro"/>
</dbReference>
<dbReference type="Gene3D" id="2.60.120.10">
    <property type="entry name" value="Jelly Rolls"/>
    <property type="match status" value="1"/>
</dbReference>
<dbReference type="AlphaFoldDB" id="A0A1I8PZM3"/>
<evidence type="ECO:0008006" key="6">
    <source>
        <dbReference type="Google" id="ProtNLM"/>
    </source>
</evidence>
<dbReference type="Proteomes" id="UP000095300">
    <property type="component" value="Unassembled WGS sequence"/>
</dbReference>
<dbReference type="PANTHER" id="PTHR22966:SF61">
    <property type="entry name" value="2-AMINOETHANETHIOL DIOXYGENASE"/>
    <property type="match status" value="1"/>
</dbReference>
<dbReference type="Pfam" id="PF07847">
    <property type="entry name" value="PCO_ADO"/>
    <property type="match status" value="1"/>
</dbReference>
<evidence type="ECO:0000313" key="5">
    <source>
        <dbReference type="Proteomes" id="UP000095300"/>
    </source>
</evidence>
<gene>
    <name evidence="4" type="primary">106092062</name>
</gene>
<dbReference type="InterPro" id="IPR014710">
    <property type="entry name" value="RmlC-like_jellyroll"/>
</dbReference>
<dbReference type="GO" id="GO:0005739">
    <property type="term" value="C:mitochondrion"/>
    <property type="evidence" value="ECO:0007669"/>
    <property type="project" value="TreeGrafter"/>
</dbReference>
<name>A0A1I8PZM3_STOCA</name>
<evidence type="ECO:0000256" key="1">
    <source>
        <dbReference type="ARBA" id="ARBA00022723"/>
    </source>
</evidence>
<accession>A0A1I8PZM3</accession>
<evidence type="ECO:0000256" key="3">
    <source>
        <dbReference type="ARBA" id="ARBA00023004"/>
    </source>
</evidence>
<keyword evidence="5" id="KW-1185">Reference proteome</keyword>
<dbReference type="GO" id="GO:0046872">
    <property type="term" value="F:metal ion binding"/>
    <property type="evidence" value="ECO:0007669"/>
    <property type="project" value="UniProtKB-KW"/>
</dbReference>
<evidence type="ECO:0000313" key="4">
    <source>
        <dbReference type="EnsemblMetazoa" id="SCAU012500-PA"/>
    </source>
</evidence>
<dbReference type="InterPro" id="IPR012864">
    <property type="entry name" value="PCO/ADO"/>
</dbReference>
<dbReference type="SUPFAM" id="SSF51182">
    <property type="entry name" value="RmlC-like cupins"/>
    <property type="match status" value="1"/>
</dbReference>
<dbReference type="InterPro" id="IPR011051">
    <property type="entry name" value="RmlC_Cupin_sf"/>
</dbReference>
<keyword evidence="1" id="KW-0479">Metal-binding</keyword>
<evidence type="ECO:0000256" key="2">
    <source>
        <dbReference type="ARBA" id="ARBA00023002"/>
    </source>
</evidence>
<keyword evidence="3" id="KW-0408">Iron</keyword>
<organism evidence="4 5">
    <name type="scientific">Stomoxys calcitrans</name>
    <name type="common">Stable fly</name>
    <name type="synonym">Conops calcitrans</name>
    <dbReference type="NCBI Taxonomy" id="35570"/>
    <lineage>
        <taxon>Eukaryota</taxon>
        <taxon>Metazoa</taxon>
        <taxon>Ecdysozoa</taxon>
        <taxon>Arthropoda</taxon>
        <taxon>Hexapoda</taxon>
        <taxon>Insecta</taxon>
        <taxon>Pterygota</taxon>
        <taxon>Neoptera</taxon>
        <taxon>Endopterygota</taxon>
        <taxon>Diptera</taxon>
        <taxon>Brachycera</taxon>
        <taxon>Muscomorpha</taxon>
        <taxon>Muscoidea</taxon>
        <taxon>Muscidae</taxon>
        <taxon>Stomoxys</taxon>
    </lineage>
</organism>
<reference evidence="4" key="1">
    <citation type="submission" date="2020-05" db="UniProtKB">
        <authorList>
            <consortium name="EnsemblMetazoa"/>
        </authorList>
    </citation>
    <scope>IDENTIFICATION</scope>
    <source>
        <strain evidence="4">USDA</strain>
    </source>
</reference>
<dbReference type="OrthoDB" id="271433at2759"/>
<dbReference type="PANTHER" id="PTHR22966">
    <property type="entry name" value="2-AMINOETHANETHIOL DIOXYGENASE"/>
    <property type="match status" value="1"/>
</dbReference>
<keyword evidence="2" id="KW-0560">Oxidoreductase</keyword>
<protein>
    <recommendedName>
        <fullName evidence="6">2-aminoethanethiol dioxygenase</fullName>
    </recommendedName>
</protein>
<dbReference type="CDD" id="cd20289">
    <property type="entry name" value="cupin_ADO"/>
    <property type="match status" value="1"/>
</dbReference>
<dbReference type="VEuPathDB" id="VectorBase:SCAU012500"/>
<sequence length="257" mass="29341">MSSHFVNILKQAFKTFDRKNQATLANNLAALKQLTDNLTNRDIYVNEELFYESVVPGRAPCTFMQIYENDIVSMSVFIMRGGYTMPLHDHPCMYGLLKVLTGRLRIQSYTSLCEEPIKHNEPIKEVHVIKDEPSIFTSDMGCTLLTPKERNYHEITAVDGVAAFFDILAPPYDANVPEYGPRKCTFYEAIPQQMVTGKFNDDKLDDGQPSKYNNLMILKHIPAPPSYYCETTDAHEAVLQSVLMHLKEVYRSNSLEE</sequence>
<dbReference type="EnsemblMetazoa" id="SCAU012500-RA">
    <property type="protein sequence ID" value="SCAU012500-PA"/>
    <property type="gene ID" value="SCAU012500"/>
</dbReference>
<dbReference type="STRING" id="35570.A0A1I8PZM3"/>
<proteinExistence type="predicted"/>
<dbReference type="KEGG" id="scac:106092062"/>